<sequence length="418" mass="48229">MRSLLLSLIFSNLLFAEFDVSGHLDLDSQIYLTKPNEKNANSFTASQTLELTYTHDDLTVFSKLYAQEAYYDFTGESQKTKRTFARVDELYLKYDFENDAIKVGKSIEFWGSLELRNIADAFNPNEFRDDLFSTNKLGVWNIQYSHYTETGEISLIVKLEEQEQKMAAYPYVYYFFPKFVTYDGSLKTQDSVNRPSVYLKYSGSTDTEYALDYSVIFENGYDSQRYFLTNTPDNLDRTKPSFGQPTSFVQNAYIVNKVITYDTLVVGSTLFKLEALYAKVDEDKNVGDYSHLALGLEHTLENFYESAALGLIAEYYRYDTFEKDKYGDLELFESMQDDLFIGARYSLNNANDSTLVGGGIFDLDYDEQVYYLKGESRLLDSFKVSLDYYYIVASKSDQTAYAFLGDHQRVAVNIAYHF</sequence>
<gene>
    <name evidence="1" type="ORF">MNB_SM-4-1383</name>
</gene>
<evidence type="ECO:0000313" key="1">
    <source>
        <dbReference type="EMBL" id="SFV68326.1"/>
    </source>
</evidence>
<accession>A0A1W1CR92</accession>
<dbReference type="EMBL" id="FPHF01000105">
    <property type="protein sequence ID" value="SFV68326.1"/>
    <property type="molecule type" value="Genomic_DNA"/>
</dbReference>
<reference evidence="1" key="1">
    <citation type="submission" date="2016-10" db="EMBL/GenBank/DDBJ databases">
        <authorList>
            <person name="de Groot N.N."/>
        </authorList>
    </citation>
    <scope>NUCLEOTIDE SEQUENCE</scope>
</reference>
<protein>
    <submittedName>
        <fullName evidence="1">Uncharacterized protein</fullName>
    </submittedName>
</protein>
<proteinExistence type="predicted"/>
<dbReference type="AlphaFoldDB" id="A0A1W1CR92"/>
<organism evidence="1">
    <name type="scientific">hydrothermal vent metagenome</name>
    <dbReference type="NCBI Taxonomy" id="652676"/>
    <lineage>
        <taxon>unclassified sequences</taxon>
        <taxon>metagenomes</taxon>
        <taxon>ecological metagenomes</taxon>
    </lineage>
</organism>
<name>A0A1W1CR92_9ZZZZ</name>